<reference evidence="1" key="2">
    <citation type="submission" date="2013-01" db="EMBL/GenBank/DDBJ databases">
        <title>The wheat powdery mildew genome reveals unique evolution of an obligate biotroph.</title>
        <authorList>
            <person name="Oberhaensli S."/>
            <person name="Wicker T."/>
            <person name="Keller B."/>
        </authorList>
    </citation>
    <scope>NUCLEOTIDE SEQUENCE</scope>
    <source>
        <strain evidence="1">96224</strain>
    </source>
</reference>
<dbReference type="PANTHER" id="PTHR39599">
    <property type="entry name" value="GPI-ANCHORED PROTEIN (EUROFUNG)-RELATED-RELATED"/>
    <property type="match status" value="1"/>
</dbReference>
<dbReference type="AlphaFoldDB" id="A0A061HGX1"/>
<proteinExistence type="predicted"/>
<sequence>MKITAQLYLLFAVPASSFYFSWSFSSIFDPPFQDPISLSNISSSKKEENILLKRDGNCPINYNSCSTLAAEFGGACCESGANFSPSTSSLCTTDGAHRVACCTIGAKCTGRLDKPSTTTEGAFFGNSAEEPTNTPSVTITSNGILTSPTSTDSVVVNAYFPFPYIPTTYADRTACLSAYSACQTNYAACAANLQGSNYGVTIIAPAGGITMSPSAQNLGIASATSICSSLSSQACYGIVSTNCNQFGQNHMVPTAANNVARQTMGAFATAGIIAGLGFGVAGQIA</sequence>
<accession>A0A061HGX1</accession>
<evidence type="ECO:0000313" key="2">
    <source>
        <dbReference type="EMBL" id="SUZ10613.1"/>
    </source>
</evidence>
<reference evidence="3" key="1">
    <citation type="journal article" date="2013" name="Nat. Genet.">
        <title>The wheat powdery mildew genome shows the unique evolution of an obligate biotroph.</title>
        <authorList>
            <person name="Wicker T."/>
            <person name="Oberhaensli S."/>
            <person name="Parlange F."/>
            <person name="Buchmann J.P."/>
            <person name="Shatalina M."/>
            <person name="Roffler S."/>
            <person name="Ben-David R."/>
            <person name="Dolezel J."/>
            <person name="Simkova H."/>
            <person name="Schulze-Lefert P."/>
            <person name="Spanu P.D."/>
            <person name="Bruggmann R."/>
            <person name="Amselem J."/>
            <person name="Quesneville H."/>
            <person name="Ver Loren van Themaat E."/>
            <person name="Paape T."/>
            <person name="Shimizu K.K."/>
            <person name="Keller B."/>
        </authorList>
    </citation>
    <scope>NUCLEOTIDE SEQUENCE [LARGE SCALE GENOMIC DNA]</scope>
    <source>
        <strain evidence="3">96224</strain>
    </source>
</reference>
<dbReference type="OrthoDB" id="5410926at2759"/>
<protein>
    <submittedName>
        <fullName evidence="2">Bgt-3168</fullName>
    </submittedName>
</protein>
<dbReference type="EMBL" id="UIGY01000086">
    <property type="protein sequence ID" value="SUZ10613.1"/>
    <property type="molecule type" value="Genomic_DNA"/>
</dbReference>
<dbReference type="PANTHER" id="PTHR39599:SF1">
    <property type="entry name" value="GPI-ANCHORED PROTEIN (EUROFUNG)"/>
    <property type="match status" value="1"/>
</dbReference>
<dbReference type="EMBL" id="KE375055">
    <property type="protein sequence ID" value="EPQ64602.1"/>
    <property type="molecule type" value="Genomic_DNA"/>
</dbReference>
<evidence type="ECO:0000313" key="3">
    <source>
        <dbReference type="Proteomes" id="UP000053110"/>
    </source>
</evidence>
<name>A0A061HGX1_BLUGR</name>
<organism evidence="2">
    <name type="scientific">Blumeria graminis f. sp. tritici 96224</name>
    <dbReference type="NCBI Taxonomy" id="1268274"/>
    <lineage>
        <taxon>Eukaryota</taxon>
        <taxon>Fungi</taxon>
        <taxon>Dikarya</taxon>
        <taxon>Ascomycota</taxon>
        <taxon>Pezizomycotina</taxon>
        <taxon>Leotiomycetes</taxon>
        <taxon>Erysiphales</taxon>
        <taxon>Erysiphaceae</taxon>
        <taxon>Blumeria</taxon>
    </lineage>
</organism>
<dbReference type="HOGENOM" id="CLU_068709_0_0_1"/>
<reference evidence="2" key="3">
    <citation type="submission" date="2018-07" db="EMBL/GenBank/DDBJ databases">
        <authorList>
            <person name="Quirk P.G."/>
            <person name="Krulwich T.A."/>
        </authorList>
    </citation>
    <scope>NUCLEOTIDE SEQUENCE</scope>
    <source>
        <strain evidence="2">96224</strain>
    </source>
</reference>
<gene>
    <name evidence="1" type="ORF">BGT96224_3168</name>
    <name evidence="2" type="ORF">BGT96224V2_LOCUS3776</name>
</gene>
<dbReference type="Proteomes" id="UP000053110">
    <property type="component" value="Unassembled WGS sequence"/>
</dbReference>
<evidence type="ECO:0000313" key="1">
    <source>
        <dbReference type="EMBL" id="EPQ64602.1"/>
    </source>
</evidence>